<comment type="subcellular location">
    <subcellularLocation>
        <location evidence="10">Cell membrane</location>
        <topology evidence="10">Peripheral membrane protein</topology>
    </subcellularLocation>
    <subcellularLocation>
        <location evidence="2">Membrane</location>
        <topology evidence="2">Peripheral membrane protein</topology>
    </subcellularLocation>
</comment>
<evidence type="ECO:0000256" key="2">
    <source>
        <dbReference type="ARBA" id="ARBA00004170"/>
    </source>
</evidence>
<evidence type="ECO:0000313" key="11">
    <source>
        <dbReference type="EMBL" id="WCC80922.1"/>
    </source>
</evidence>
<dbReference type="RefSeq" id="WP_271419101.1">
    <property type="nucleotide sequence ID" value="NZ_CP115668.1"/>
</dbReference>
<evidence type="ECO:0000256" key="6">
    <source>
        <dbReference type="ARBA" id="ARBA00023065"/>
    </source>
</evidence>
<name>A0ABY7R272_9ACTN</name>
<keyword evidence="6 10" id="KW-0406">Ion transport</keyword>
<proteinExistence type="inferred from homology"/>
<comment type="function">
    <text evidence="1 10">Produces ATP from ADP in the presence of a proton gradient across the membrane. The gamma chain is believed to be important in regulating ATPase activity and the flow of protons through the CF(0) complex.</text>
</comment>
<dbReference type="PANTHER" id="PTHR11693">
    <property type="entry name" value="ATP SYNTHASE GAMMA CHAIN"/>
    <property type="match status" value="1"/>
</dbReference>
<keyword evidence="4 10" id="KW-0813">Transport</keyword>
<dbReference type="SUPFAM" id="SSF52943">
    <property type="entry name" value="ATP synthase (F1-ATPase), gamma subunit"/>
    <property type="match status" value="1"/>
</dbReference>
<protein>
    <recommendedName>
        <fullName evidence="10">ATP synthase gamma chain</fullName>
    </recommendedName>
    <alternativeName>
        <fullName evidence="10">ATP synthase F1 sector gamma subunit</fullName>
    </alternativeName>
    <alternativeName>
        <fullName evidence="10">F-ATPase gamma subunit</fullName>
    </alternativeName>
</protein>
<dbReference type="Proteomes" id="UP001212097">
    <property type="component" value="Chromosome"/>
</dbReference>
<evidence type="ECO:0000256" key="7">
    <source>
        <dbReference type="ARBA" id="ARBA00023136"/>
    </source>
</evidence>
<sequence length="314" mass="34548">MASNLRELRQRRNSVATTKKITRAMELIASSRIVKAQNIVKAASPYSLELTRALSAVAAHTHEEHPLTSINPDPKRSAVLLVTSDRGLAGAYSSNAIKSAEQLYAALRPEQEVVTYLCGRKGAQYFEFRGREVEHVWSGFSDSPTYRQAREIADTLIEKFLRPADEGGVDEIHIVYTHFESMLTQKTKVVRLLPLVVVDPDATPEGELEEGDPGLGASREEIFHEYNFEPDPVTVLDQLLPLYVAGRIHYALLESAASELASRQRAMKAATDNAEQLIQSLSRQANQARQAAITQEITEIVGGAAALAESAPQE</sequence>
<dbReference type="InterPro" id="IPR000131">
    <property type="entry name" value="ATP_synth_F1_gsu"/>
</dbReference>
<evidence type="ECO:0000313" key="12">
    <source>
        <dbReference type="Proteomes" id="UP001212097"/>
    </source>
</evidence>
<comment type="similarity">
    <text evidence="3 10">Belongs to the ATPase gamma chain family.</text>
</comment>
<evidence type="ECO:0000256" key="5">
    <source>
        <dbReference type="ARBA" id="ARBA00022781"/>
    </source>
</evidence>
<dbReference type="PRINTS" id="PR00126">
    <property type="entry name" value="ATPASEGAMMA"/>
</dbReference>
<accession>A0ABY7R272</accession>
<keyword evidence="12" id="KW-1185">Reference proteome</keyword>
<evidence type="ECO:0000256" key="9">
    <source>
        <dbReference type="ARBA" id="ARBA00023310"/>
    </source>
</evidence>
<keyword evidence="5 10" id="KW-0375">Hydrogen ion transport</keyword>
<keyword evidence="7 10" id="KW-0472">Membrane</keyword>
<dbReference type="InterPro" id="IPR023632">
    <property type="entry name" value="ATP_synth_F1_gsu_CS"/>
</dbReference>
<dbReference type="PANTHER" id="PTHR11693:SF22">
    <property type="entry name" value="ATP SYNTHASE SUBUNIT GAMMA, MITOCHONDRIAL"/>
    <property type="match status" value="1"/>
</dbReference>
<evidence type="ECO:0000256" key="10">
    <source>
        <dbReference type="HAMAP-Rule" id="MF_00815"/>
    </source>
</evidence>
<comment type="subunit">
    <text evidence="10">F-type ATPases have 2 components, CF(1) - the catalytic core - and CF(0) - the membrane proton channel. CF(1) has five subunits: alpha(3), beta(3), gamma(1), delta(1), epsilon(1). CF(0) has three main subunits: a, b and c.</text>
</comment>
<evidence type="ECO:0000256" key="3">
    <source>
        <dbReference type="ARBA" id="ARBA00007681"/>
    </source>
</evidence>
<dbReference type="InterPro" id="IPR035968">
    <property type="entry name" value="ATP_synth_F1_ATPase_gsu"/>
</dbReference>
<reference evidence="11 12" key="2">
    <citation type="submission" date="2023-06" db="EMBL/GenBank/DDBJ databases">
        <title>The Gram-positive Non-spore-bearing Anaerobic Bacilli of Human Feces.</title>
        <authorList>
            <person name="Eggerth A.H."/>
        </authorList>
    </citation>
    <scope>NUCLEOTIDE SEQUENCE [LARGE SCALE GENOMIC DNA]</scope>
    <source>
        <strain evidence="11 12">CBA3108</strain>
    </source>
</reference>
<keyword evidence="8 10" id="KW-0139">CF(1)</keyword>
<dbReference type="CDD" id="cd12151">
    <property type="entry name" value="F1-ATPase_gamma"/>
    <property type="match status" value="1"/>
</dbReference>
<dbReference type="PROSITE" id="PS00153">
    <property type="entry name" value="ATPASE_GAMMA"/>
    <property type="match status" value="1"/>
</dbReference>
<evidence type="ECO:0000256" key="4">
    <source>
        <dbReference type="ARBA" id="ARBA00022448"/>
    </source>
</evidence>
<dbReference type="EMBL" id="CP115668">
    <property type="protein sequence ID" value="WCC80922.1"/>
    <property type="molecule type" value="Genomic_DNA"/>
</dbReference>
<dbReference type="Gene3D" id="3.40.1380.10">
    <property type="match status" value="1"/>
</dbReference>
<gene>
    <name evidence="10" type="primary">atpG</name>
    <name evidence="11" type="ORF">O6R08_05610</name>
</gene>
<evidence type="ECO:0000256" key="1">
    <source>
        <dbReference type="ARBA" id="ARBA00003456"/>
    </source>
</evidence>
<organism evidence="11 12">
    <name type="scientific">Cutibacterium equinum</name>
    <dbReference type="NCBI Taxonomy" id="3016342"/>
    <lineage>
        <taxon>Bacteria</taxon>
        <taxon>Bacillati</taxon>
        <taxon>Actinomycetota</taxon>
        <taxon>Actinomycetes</taxon>
        <taxon>Propionibacteriales</taxon>
        <taxon>Propionibacteriaceae</taxon>
        <taxon>Cutibacterium</taxon>
    </lineage>
</organism>
<dbReference type="NCBIfam" id="NF004145">
    <property type="entry name" value="PRK05621.1-2"/>
    <property type="match status" value="1"/>
</dbReference>
<keyword evidence="9 10" id="KW-0066">ATP synthesis</keyword>
<evidence type="ECO:0000256" key="8">
    <source>
        <dbReference type="ARBA" id="ARBA00023196"/>
    </source>
</evidence>
<keyword evidence="10" id="KW-1003">Cell membrane</keyword>
<dbReference type="HAMAP" id="MF_00815">
    <property type="entry name" value="ATP_synth_gamma_bact"/>
    <property type="match status" value="1"/>
</dbReference>
<reference evidence="11 12" key="1">
    <citation type="submission" date="2023-01" db="EMBL/GenBank/DDBJ databases">
        <authorList>
            <person name="Lee S.H."/>
            <person name="Jung H.S."/>
            <person name="Yun J.U."/>
        </authorList>
    </citation>
    <scope>NUCLEOTIDE SEQUENCE [LARGE SCALE GENOMIC DNA]</scope>
    <source>
        <strain evidence="11 12">CBA3108</strain>
    </source>
</reference>
<dbReference type="NCBIfam" id="TIGR01146">
    <property type="entry name" value="ATPsyn_F1gamma"/>
    <property type="match status" value="1"/>
</dbReference>
<dbReference type="Gene3D" id="1.10.287.80">
    <property type="entry name" value="ATP synthase, gamma subunit, helix hairpin domain"/>
    <property type="match status" value="2"/>
</dbReference>
<dbReference type="Pfam" id="PF00231">
    <property type="entry name" value="ATP-synt"/>
    <property type="match status" value="1"/>
</dbReference>